<dbReference type="GO" id="GO:0006307">
    <property type="term" value="P:DNA alkylation repair"/>
    <property type="evidence" value="ECO:0007669"/>
    <property type="project" value="UniProtKB-ARBA"/>
</dbReference>
<feature type="binding site" evidence="16">
    <location>
        <position position="38"/>
    </location>
    <ligand>
        <name>Zn(2+)</name>
        <dbReference type="ChEBI" id="CHEBI:29105"/>
    </ligand>
</feature>
<gene>
    <name evidence="18" type="primary">ada</name>
    <name evidence="18" type="ORF">E2R62_08285</name>
</gene>
<keyword evidence="10" id="KW-0804">Transcription</keyword>
<dbReference type="Gene3D" id="3.40.10.10">
    <property type="entry name" value="DNA Methylphosphotriester Repair Domain"/>
    <property type="match status" value="1"/>
</dbReference>
<comment type="cofactor">
    <cofactor evidence="16">
        <name>Zn(2+)</name>
        <dbReference type="ChEBI" id="CHEBI:29105"/>
    </cofactor>
    <text evidence="16">Binds 1 zinc ion per subunit.</text>
</comment>
<evidence type="ECO:0000256" key="14">
    <source>
        <dbReference type="ARBA" id="ARBA00078299"/>
    </source>
</evidence>
<dbReference type="GO" id="GO:0032259">
    <property type="term" value="P:methylation"/>
    <property type="evidence" value="ECO:0007669"/>
    <property type="project" value="UniProtKB-KW"/>
</dbReference>
<evidence type="ECO:0000256" key="6">
    <source>
        <dbReference type="ARBA" id="ARBA00022833"/>
    </source>
</evidence>
<dbReference type="InterPro" id="IPR035451">
    <property type="entry name" value="Ada-like_dom_sf"/>
</dbReference>
<dbReference type="Pfam" id="PF02805">
    <property type="entry name" value="Ada_Zn_binding"/>
    <property type="match status" value="1"/>
</dbReference>
<name>A0A482PM97_CITRO</name>
<dbReference type="RefSeq" id="WP_012906542.1">
    <property type="nucleotide sequence ID" value="NZ_CAJTBI010000031.1"/>
</dbReference>
<keyword evidence="6 16" id="KW-0862">Zinc</keyword>
<dbReference type="GO" id="GO:0003908">
    <property type="term" value="F:methylated-DNA-[protein]-cysteine S-methyltransferase activity"/>
    <property type="evidence" value="ECO:0007669"/>
    <property type="project" value="UniProtKB-EC"/>
</dbReference>
<evidence type="ECO:0000256" key="5">
    <source>
        <dbReference type="ARBA" id="ARBA00022763"/>
    </source>
</evidence>
<dbReference type="GO" id="GO:0043565">
    <property type="term" value="F:sequence-specific DNA binding"/>
    <property type="evidence" value="ECO:0007669"/>
    <property type="project" value="InterPro"/>
</dbReference>
<dbReference type="SUPFAM" id="SSF57884">
    <property type="entry name" value="Ada DNA repair protein, N-terminal domain (N-Ada 10)"/>
    <property type="match status" value="1"/>
</dbReference>
<dbReference type="SUPFAM" id="SSF46767">
    <property type="entry name" value="Methylated DNA-protein cysteine methyltransferase, C-terminal domain"/>
    <property type="match status" value="1"/>
</dbReference>
<evidence type="ECO:0000256" key="12">
    <source>
        <dbReference type="ARBA" id="ARBA00049348"/>
    </source>
</evidence>
<feature type="binding site" evidence="16">
    <location>
        <position position="42"/>
    </location>
    <ligand>
        <name>Zn(2+)</name>
        <dbReference type="ChEBI" id="CHEBI:29105"/>
    </ligand>
</feature>
<dbReference type="InterPro" id="IPR001497">
    <property type="entry name" value="MethylDNA_cys_MeTrfase_AS"/>
</dbReference>
<evidence type="ECO:0000313" key="18">
    <source>
        <dbReference type="EMBL" id="QBY28856.1"/>
    </source>
</evidence>
<evidence type="ECO:0000256" key="10">
    <source>
        <dbReference type="ARBA" id="ARBA00023163"/>
    </source>
</evidence>
<dbReference type="FunFam" id="1.10.10.10:FF:000410">
    <property type="entry name" value="ADA regulatory protein, putative"/>
    <property type="match status" value="1"/>
</dbReference>
<dbReference type="AlphaFoldDB" id="A0A482PM97"/>
<dbReference type="OMA" id="RFAIGQC"/>
<evidence type="ECO:0000256" key="4">
    <source>
        <dbReference type="ARBA" id="ARBA00022723"/>
    </source>
</evidence>
<evidence type="ECO:0000256" key="16">
    <source>
        <dbReference type="PIRSR" id="PIRSR000409-3"/>
    </source>
</evidence>
<evidence type="ECO:0000256" key="13">
    <source>
        <dbReference type="ARBA" id="ARBA00060908"/>
    </source>
</evidence>
<dbReference type="GO" id="GO:0008270">
    <property type="term" value="F:zinc ion binding"/>
    <property type="evidence" value="ECO:0007669"/>
    <property type="project" value="InterPro"/>
</dbReference>
<dbReference type="GO" id="GO:0003700">
    <property type="term" value="F:DNA-binding transcription factor activity"/>
    <property type="evidence" value="ECO:0007669"/>
    <property type="project" value="InterPro"/>
</dbReference>
<dbReference type="PANTHER" id="PTHR10815">
    <property type="entry name" value="METHYLATED-DNA--PROTEIN-CYSTEINE METHYLTRANSFERASE"/>
    <property type="match status" value="1"/>
</dbReference>
<feature type="active site" description="Nucleophile; methyl group acceptor from methylphosphotriester" evidence="15">
    <location>
        <position position="38"/>
    </location>
</feature>
<dbReference type="Pfam" id="PF02870">
    <property type="entry name" value="Methyltransf_1N"/>
    <property type="match status" value="1"/>
</dbReference>
<keyword evidence="7" id="KW-0805">Transcription regulation</keyword>
<dbReference type="PROSITE" id="PS01124">
    <property type="entry name" value="HTH_ARAC_FAMILY_2"/>
    <property type="match status" value="1"/>
</dbReference>
<dbReference type="InterPro" id="IPR008332">
    <property type="entry name" value="MethylG_MeTrfase_N"/>
</dbReference>
<protein>
    <recommendedName>
        <fullName evidence="14">Regulatory protein of adaptive response</fullName>
    </recommendedName>
</protein>
<feature type="binding site" evidence="16">
    <location>
        <position position="69"/>
    </location>
    <ligand>
        <name>Zn(2+)</name>
        <dbReference type="ChEBI" id="CHEBI:29105"/>
    </ligand>
</feature>
<dbReference type="InterPro" id="IPR016221">
    <property type="entry name" value="Bifunct_regulatory_prot_Ada"/>
</dbReference>
<comment type="catalytic activity">
    <reaction evidence="12">
        <text>a 6-O-methyl-2'-deoxyguanosine in DNA + L-cysteinyl-[protein] = S-methyl-L-cysteinyl-[protein] + a 2'-deoxyguanosine in DNA</text>
        <dbReference type="Rhea" id="RHEA:24000"/>
        <dbReference type="Rhea" id="RHEA-COMP:10131"/>
        <dbReference type="Rhea" id="RHEA-COMP:10132"/>
        <dbReference type="Rhea" id="RHEA-COMP:11367"/>
        <dbReference type="Rhea" id="RHEA-COMP:11368"/>
        <dbReference type="ChEBI" id="CHEBI:29950"/>
        <dbReference type="ChEBI" id="CHEBI:82612"/>
        <dbReference type="ChEBI" id="CHEBI:85445"/>
        <dbReference type="ChEBI" id="CHEBI:85448"/>
        <dbReference type="EC" id="2.1.1.63"/>
    </reaction>
</comment>
<keyword evidence="2 18" id="KW-0489">Methyltransferase</keyword>
<evidence type="ECO:0000256" key="3">
    <source>
        <dbReference type="ARBA" id="ARBA00022679"/>
    </source>
</evidence>
<evidence type="ECO:0000256" key="1">
    <source>
        <dbReference type="ARBA" id="ARBA00001286"/>
    </source>
</evidence>
<organism evidence="18">
    <name type="scientific">Citrobacter rodentium</name>
    <dbReference type="NCBI Taxonomy" id="67825"/>
    <lineage>
        <taxon>Bacteria</taxon>
        <taxon>Pseudomonadati</taxon>
        <taxon>Pseudomonadota</taxon>
        <taxon>Gammaproteobacteria</taxon>
        <taxon>Enterobacterales</taxon>
        <taxon>Enterobacteriaceae</taxon>
        <taxon>Citrobacter</taxon>
    </lineage>
</organism>
<feature type="domain" description="HTH araC/xylS-type" evidence="17">
    <location>
        <begin position="85"/>
        <end position="183"/>
    </location>
</feature>
<dbReference type="CDD" id="cd06445">
    <property type="entry name" value="ATase"/>
    <property type="match status" value="1"/>
</dbReference>
<keyword evidence="3 18" id="KW-0808">Transferase</keyword>
<keyword evidence="9" id="KW-0010">Activator</keyword>
<evidence type="ECO:0000256" key="9">
    <source>
        <dbReference type="ARBA" id="ARBA00023159"/>
    </source>
</evidence>
<dbReference type="Gene3D" id="1.10.10.10">
    <property type="entry name" value="Winged helix-like DNA-binding domain superfamily/Winged helix DNA-binding domain"/>
    <property type="match status" value="1"/>
</dbReference>
<accession>A0A482PM97</accession>
<proteinExistence type="inferred from homology"/>
<evidence type="ECO:0000259" key="17">
    <source>
        <dbReference type="PROSITE" id="PS01124"/>
    </source>
</evidence>
<keyword evidence="4 16" id="KW-0479">Metal-binding</keyword>
<dbReference type="InterPro" id="IPR014048">
    <property type="entry name" value="MethylDNA_cys_MeTrfase_DNA-bd"/>
</dbReference>
<comment type="catalytic activity">
    <reaction evidence="1">
        <text>a 4-O-methyl-thymidine in DNA + L-cysteinyl-[protein] = a thymidine in DNA + S-methyl-L-cysteinyl-[protein]</text>
        <dbReference type="Rhea" id="RHEA:53428"/>
        <dbReference type="Rhea" id="RHEA-COMP:10131"/>
        <dbReference type="Rhea" id="RHEA-COMP:10132"/>
        <dbReference type="Rhea" id="RHEA-COMP:13555"/>
        <dbReference type="Rhea" id="RHEA-COMP:13556"/>
        <dbReference type="ChEBI" id="CHEBI:29950"/>
        <dbReference type="ChEBI" id="CHEBI:82612"/>
        <dbReference type="ChEBI" id="CHEBI:137386"/>
        <dbReference type="ChEBI" id="CHEBI:137387"/>
        <dbReference type="EC" id="2.1.1.63"/>
    </reaction>
</comment>
<dbReference type="InterPro" id="IPR036631">
    <property type="entry name" value="MGMT_N_sf"/>
</dbReference>
<dbReference type="PANTHER" id="PTHR10815:SF14">
    <property type="entry name" value="BIFUNCTIONAL TRANSCRIPTIONAL ACTIVATOR_DNA REPAIR ENZYME ADA"/>
    <property type="match status" value="1"/>
</dbReference>
<dbReference type="SMART" id="SM00342">
    <property type="entry name" value="HTH_ARAC"/>
    <property type="match status" value="1"/>
</dbReference>
<dbReference type="InterPro" id="IPR004026">
    <property type="entry name" value="Ada_DNA_repair_Zn-bd"/>
</dbReference>
<reference evidence="18" key="1">
    <citation type="submission" date="2019-03" db="EMBL/GenBank/DDBJ databases">
        <title>Complete genome sequence of enteropathogenic Citrobacter rodentium strain DBS100.</title>
        <authorList>
            <person name="Popov G."/>
            <person name="Fiebig A."/>
            <person name="Shideler S."/>
            <person name="Coombes B."/>
            <person name="Savchenko A."/>
        </authorList>
    </citation>
    <scope>NUCLEOTIDE SEQUENCE</scope>
    <source>
        <strain evidence="18">DBS100</strain>
    </source>
</reference>
<dbReference type="InterPro" id="IPR018062">
    <property type="entry name" value="HTH_AraC-typ_CS"/>
</dbReference>
<dbReference type="InterPro" id="IPR009057">
    <property type="entry name" value="Homeodomain-like_sf"/>
</dbReference>
<evidence type="ECO:0000256" key="7">
    <source>
        <dbReference type="ARBA" id="ARBA00023015"/>
    </source>
</evidence>
<dbReference type="FunFam" id="3.40.10.10:FF:000001">
    <property type="entry name" value="DNA-3-methyladenine glycosylase 2"/>
    <property type="match status" value="1"/>
</dbReference>
<dbReference type="InterPro" id="IPR036217">
    <property type="entry name" value="MethylDNA_cys_MeTrfase_DNAb"/>
</dbReference>
<dbReference type="Gene3D" id="3.30.160.70">
    <property type="entry name" value="Methylated DNA-protein cysteine methyltransferase domain"/>
    <property type="match status" value="1"/>
</dbReference>
<keyword evidence="5" id="KW-0227">DNA damage</keyword>
<keyword evidence="8 18" id="KW-0238">DNA-binding</keyword>
<dbReference type="NCBIfam" id="TIGR00589">
    <property type="entry name" value="ogt"/>
    <property type="match status" value="1"/>
</dbReference>
<feature type="binding site" evidence="16">
    <location>
        <position position="72"/>
    </location>
    <ligand>
        <name>Zn(2+)</name>
        <dbReference type="ChEBI" id="CHEBI:29105"/>
    </ligand>
</feature>
<dbReference type="InterPro" id="IPR036388">
    <property type="entry name" value="WH-like_DNA-bd_sf"/>
</dbReference>
<dbReference type="SUPFAM" id="SSF53155">
    <property type="entry name" value="Methylated DNA-protein cysteine methyltransferase domain"/>
    <property type="match status" value="1"/>
</dbReference>
<dbReference type="PIRSF" id="PIRSF000409">
    <property type="entry name" value="Ada"/>
    <property type="match status" value="1"/>
</dbReference>
<dbReference type="NCBIfam" id="NF011964">
    <property type="entry name" value="PRK15435.1"/>
    <property type="match status" value="1"/>
</dbReference>
<dbReference type="EMBL" id="CP038008">
    <property type="protein sequence ID" value="QBY28856.1"/>
    <property type="molecule type" value="Genomic_DNA"/>
</dbReference>
<keyword evidence="11" id="KW-0234">DNA repair</keyword>
<dbReference type="SUPFAM" id="SSF46689">
    <property type="entry name" value="Homeodomain-like"/>
    <property type="match status" value="1"/>
</dbReference>
<evidence type="ECO:0000256" key="11">
    <source>
        <dbReference type="ARBA" id="ARBA00023204"/>
    </source>
</evidence>
<dbReference type="PROSITE" id="PS00374">
    <property type="entry name" value="MGMT"/>
    <property type="match status" value="1"/>
</dbReference>
<dbReference type="PROSITE" id="PS00041">
    <property type="entry name" value="HTH_ARAC_FAMILY_1"/>
    <property type="match status" value="2"/>
</dbReference>
<feature type="active site" description="Nucleophile; methyl group acceptor from either O6-methylguanine or O4-methylthymine" evidence="15">
    <location>
        <position position="321"/>
    </location>
</feature>
<comment type="similarity">
    <text evidence="13">In the C-terminal section; belongs to the MGMT family.</text>
</comment>
<evidence type="ECO:0000256" key="8">
    <source>
        <dbReference type="ARBA" id="ARBA00023125"/>
    </source>
</evidence>
<dbReference type="Pfam" id="PF01035">
    <property type="entry name" value="DNA_binding_1"/>
    <property type="match status" value="1"/>
</dbReference>
<dbReference type="Pfam" id="PF12833">
    <property type="entry name" value="HTH_18"/>
    <property type="match status" value="1"/>
</dbReference>
<dbReference type="InterPro" id="IPR018060">
    <property type="entry name" value="HTH_AraC"/>
</dbReference>
<dbReference type="Gene3D" id="1.10.10.60">
    <property type="entry name" value="Homeodomain-like"/>
    <property type="match status" value="1"/>
</dbReference>
<evidence type="ECO:0000256" key="2">
    <source>
        <dbReference type="ARBA" id="ARBA00022603"/>
    </source>
</evidence>
<sequence>MKPNLSVTDDERWQSVLARNPAADGQFVFAVRTTGIFCRPSCSAKHALRKNVRFFPDARTALAAGFRPCKRCQPDKAHPQQHRLDKITLACQLLEQDEPIALAALAQQVAMSPYHFHRLFKAATGMTPKAWQQASRARRLRDALNGGDSVTQAILNAGLPDSSSYYRHADSALGMTAKQFRRGGDRLAVRYTLADCSLGRCLVAESERGICAILLGDDDASLIAGLHSLFPAAQDEPADEAFRQRVAQVIASIDGRDVPLVLPLDIQGTAFQQQVWQALRAIPGGETVSYQQLAAKIGKPNAARAVASACGANKLAVVIPCHRVVRGDGALSGYRWGVARKAQLLRRESSGKES</sequence>
<evidence type="ECO:0000256" key="15">
    <source>
        <dbReference type="PIRSR" id="PIRSR000409-1"/>
    </source>
</evidence>